<dbReference type="AlphaFoldDB" id="A0A5B7GSK6"/>
<dbReference type="Proteomes" id="UP000324222">
    <property type="component" value="Unassembled WGS sequence"/>
</dbReference>
<evidence type="ECO:0000313" key="1">
    <source>
        <dbReference type="EMBL" id="MPC60345.1"/>
    </source>
</evidence>
<gene>
    <name evidence="1" type="ORF">E2C01_054387</name>
</gene>
<accession>A0A5B7GSK6</accession>
<reference evidence="1 2" key="1">
    <citation type="submission" date="2019-05" db="EMBL/GenBank/DDBJ databases">
        <title>Another draft genome of Portunus trituberculatus and its Hox gene families provides insights of decapod evolution.</title>
        <authorList>
            <person name="Jeong J.-H."/>
            <person name="Song I."/>
            <person name="Kim S."/>
            <person name="Choi T."/>
            <person name="Kim D."/>
            <person name="Ryu S."/>
            <person name="Kim W."/>
        </authorList>
    </citation>
    <scope>NUCLEOTIDE SEQUENCE [LARGE SCALE GENOMIC DNA]</scope>
    <source>
        <tissue evidence="1">Muscle</tissue>
    </source>
</reference>
<name>A0A5B7GSK6_PORTR</name>
<organism evidence="1 2">
    <name type="scientific">Portunus trituberculatus</name>
    <name type="common">Swimming crab</name>
    <name type="synonym">Neptunus trituberculatus</name>
    <dbReference type="NCBI Taxonomy" id="210409"/>
    <lineage>
        <taxon>Eukaryota</taxon>
        <taxon>Metazoa</taxon>
        <taxon>Ecdysozoa</taxon>
        <taxon>Arthropoda</taxon>
        <taxon>Crustacea</taxon>
        <taxon>Multicrustacea</taxon>
        <taxon>Malacostraca</taxon>
        <taxon>Eumalacostraca</taxon>
        <taxon>Eucarida</taxon>
        <taxon>Decapoda</taxon>
        <taxon>Pleocyemata</taxon>
        <taxon>Brachyura</taxon>
        <taxon>Eubrachyura</taxon>
        <taxon>Portunoidea</taxon>
        <taxon>Portunidae</taxon>
        <taxon>Portuninae</taxon>
        <taxon>Portunus</taxon>
    </lineage>
</organism>
<proteinExistence type="predicted"/>
<sequence>MNKNFKTVFTAEDFTERNRTLHCQGLQEISVYKEDIGRLLGKLDVRQAMGPEGLSGWVLKKCKGQLLDPI</sequence>
<evidence type="ECO:0000313" key="2">
    <source>
        <dbReference type="Proteomes" id="UP000324222"/>
    </source>
</evidence>
<protein>
    <submittedName>
        <fullName evidence="1">Uncharacterized protein</fullName>
    </submittedName>
</protein>
<keyword evidence="2" id="KW-1185">Reference proteome</keyword>
<comment type="caution">
    <text evidence="1">The sequence shown here is derived from an EMBL/GenBank/DDBJ whole genome shotgun (WGS) entry which is preliminary data.</text>
</comment>
<dbReference type="EMBL" id="VSRR010017413">
    <property type="protein sequence ID" value="MPC60345.1"/>
    <property type="molecule type" value="Genomic_DNA"/>
</dbReference>